<gene>
    <name evidence="1" type="ORF">BRZCDTV_250</name>
</gene>
<dbReference type="Proteomes" id="UP000273054">
    <property type="component" value="Segment"/>
</dbReference>
<evidence type="ECO:0000313" key="2">
    <source>
        <dbReference type="Proteomes" id="UP000273054"/>
    </source>
</evidence>
<keyword evidence="2" id="KW-1185">Reference proteome</keyword>
<accession>A0A2R8FE51</accession>
<organism evidence="1">
    <name type="scientific">Brazilian cedratvirus IHUMI</name>
    <dbReference type="NCBI Taxonomy" id="2126980"/>
    <lineage>
        <taxon>Viruses</taxon>
        <taxon>Pithoviruses</taxon>
        <taxon>Orthocedratvirinae</taxon>
        <taxon>Alphacedratvirus</taxon>
        <taxon>Alphacedratvirus brasiliense</taxon>
    </lineage>
</organism>
<sequence>MEELHSILAGYEKQKNPFDVLEDLCFSPLKQSRRALLFRKRGESPSVTNTRRLKMLWMTEGEVPFVDEGYEFVEVKLARGTMCSVHQVDADVFFFTQEKVL</sequence>
<name>A0A2R8FE51_9VIRU</name>
<dbReference type="EMBL" id="LT994651">
    <property type="protein sequence ID" value="SPN79269.1"/>
    <property type="molecule type" value="Genomic_DNA"/>
</dbReference>
<protein>
    <submittedName>
        <fullName evidence="1">Uncharacterized protein</fullName>
    </submittedName>
</protein>
<reference evidence="1" key="1">
    <citation type="submission" date="2018-03" db="EMBL/GenBank/DDBJ databases">
        <authorList>
            <consortium name="Urmite Genomes"/>
        </authorList>
    </citation>
    <scope>NUCLEOTIDE SEQUENCE [LARGE SCALE GENOMIC DNA]</scope>
    <source>
        <strain evidence="1">IHUMI-27.7</strain>
    </source>
</reference>
<evidence type="ECO:0000313" key="1">
    <source>
        <dbReference type="EMBL" id="SPN79269.1"/>
    </source>
</evidence>
<proteinExistence type="predicted"/>